<name>U5QLN4_GLOK1</name>
<dbReference type="Gene3D" id="3.40.50.1000">
    <property type="entry name" value="HAD superfamily/HAD-like"/>
    <property type="match status" value="1"/>
</dbReference>
<dbReference type="PANTHER" id="PTHR46649">
    <property type="match status" value="1"/>
</dbReference>
<dbReference type="InterPro" id="IPR044924">
    <property type="entry name" value="HAD-SF_hydro_IA_REG-2-like_cap"/>
</dbReference>
<dbReference type="SUPFAM" id="SSF56784">
    <property type="entry name" value="HAD-like"/>
    <property type="match status" value="1"/>
</dbReference>
<sequence length="214" mass="24121">MKAVLFDAVGTLFAVRGSVGAIYSEQARPFGIEVDPLTIEKRFRQAFAARRAPAADARQWWHQLLVQIFADTNFPEFERYFEQVWHYFATAAAWQLFPETAHVLKVLRERHLRLAVVSNFDERLYPVLRALDLASYFEAVAISTEVGFAKPDPRLFVYALQQLGCTADEAVHVGDSPEDVIGAEAAGIRAFKVVRDAEPEADAISSLTQLMERF</sequence>
<dbReference type="SFLD" id="SFLDG01129">
    <property type="entry name" value="C1.5:_HAD__Beta-PGM__Phosphata"/>
    <property type="match status" value="1"/>
</dbReference>
<dbReference type="STRING" id="1183438.GKIL_3636"/>
<evidence type="ECO:0000313" key="2">
    <source>
        <dbReference type="Proteomes" id="UP000017396"/>
    </source>
</evidence>
<dbReference type="CDD" id="cd16415">
    <property type="entry name" value="HAD_dREG-2_like"/>
    <property type="match status" value="1"/>
</dbReference>
<accession>U5QLN4</accession>
<dbReference type="Pfam" id="PF00702">
    <property type="entry name" value="Hydrolase"/>
    <property type="match status" value="1"/>
</dbReference>
<dbReference type="InterPro" id="IPR011949">
    <property type="entry name" value="HAD-SF_hydro_IA_REG-2-like"/>
</dbReference>
<dbReference type="SFLD" id="SFLDS00003">
    <property type="entry name" value="Haloacid_Dehalogenase"/>
    <property type="match status" value="1"/>
</dbReference>
<organism evidence="1 2">
    <name type="scientific">Gloeobacter kilaueensis (strain ATCC BAA-2537 / CCAP 1431/1 / ULC 316 / JS1)</name>
    <dbReference type="NCBI Taxonomy" id="1183438"/>
    <lineage>
        <taxon>Bacteria</taxon>
        <taxon>Bacillati</taxon>
        <taxon>Cyanobacteriota</taxon>
        <taxon>Cyanophyceae</taxon>
        <taxon>Gloeobacterales</taxon>
        <taxon>Gloeobacteraceae</taxon>
        <taxon>Gloeobacter</taxon>
    </lineage>
</organism>
<dbReference type="Proteomes" id="UP000017396">
    <property type="component" value="Chromosome"/>
</dbReference>
<dbReference type="PRINTS" id="PR00413">
    <property type="entry name" value="HADHALOGNASE"/>
</dbReference>
<evidence type="ECO:0000313" key="1">
    <source>
        <dbReference type="EMBL" id="AGY59882.1"/>
    </source>
</evidence>
<gene>
    <name evidence="1" type="ORF">GKIL_3636</name>
</gene>
<dbReference type="HOGENOM" id="CLU_045011_8_0_3"/>
<dbReference type="NCBIfam" id="TIGR01509">
    <property type="entry name" value="HAD-SF-IA-v3"/>
    <property type="match status" value="1"/>
</dbReference>
<dbReference type="PATRIC" id="fig|1183438.3.peg.3573"/>
<dbReference type="Gene3D" id="1.10.150.720">
    <property type="entry name" value="Haloacid dehalogenase-like hydrolase"/>
    <property type="match status" value="1"/>
</dbReference>
<dbReference type="eggNOG" id="COG0546">
    <property type="taxonomic scope" value="Bacteria"/>
</dbReference>
<proteinExistence type="predicted"/>
<dbReference type="OrthoDB" id="9809962at2"/>
<dbReference type="NCBIfam" id="TIGR02252">
    <property type="entry name" value="DREG-2"/>
    <property type="match status" value="1"/>
</dbReference>
<dbReference type="InterPro" id="IPR006439">
    <property type="entry name" value="HAD-SF_hydro_IA"/>
</dbReference>
<dbReference type="InterPro" id="IPR036412">
    <property type="entry name" value="HAD-like_sf"/>
</dbReference>
<reference evidence="1 2" key="1">
    <citation type="journal article" date="2013" name="PLoS ONE">
        <title>Cultivation and Complete Genome Sequencing of Gloeobacter kilaueensis sp. nov., from a Lava Cave in Kilauea Caldera, Hawai'i.</title>
        <authorList>
            <person name="Saw J.H."/>
            <person name="Schatz M."/>
            <person name="Brown M.V."/>
            <person name="Kunkel D.D."/>
            <person name="Foster J.S."/>
            <person name="Shick H."/>
            <person name="Christensen S."/>
            <person name="Hou S."/>
            <person name="Wan X."/>
            <person name="Donachie S.P."/>
        </authorList>
    </citation>
    <scope>NUCLEOTIDE SEQUENCE [LARGE SCALE GENOMIC DNA]</scope>
    <source>
        <strain evidence="2">JS</strain>
    </source>
</reference>
<dbReference type="AlphaFoldDB" id="U5QLN4"/>
<dbReference type="PANTHER" id="PTHR46649:SF4">
    <property type="entry name" value="HALOACID DEHALOGENASE-LIKE HYDROLASE (HAD) SUPERFAMILY PROTEIN"/>
    <property type="match status" value="1"/>
</dbReference>
<dbReference type="EMBL" id="CP003587">
    <property type="protein sequence ID" value="AGY59882.1"/>
    <property type="molecule type" value="Genomic_DNA"/>
</dbReference>
<keyword evidence="2" id="KW-1185">Reference proteome</keyword>
<protein>
    <submittedName>
        <fullName evidence="1">Phosphoglycolate phosphatase</fullName>
    </submittedName>
</protein>
<dbReference type="RefSeq" id="WP_023175195.1">
    <property type="nucleotide sequence ID" value="NC_022600.1"/>
</dbReference>
<dbReference type="NCBIfam" id="TIGR01549">
    <property type="entry name" value="HAD-SF-IA-v1"/>
    <property type="match status" value="1"/>
</dbReference>
<dbReference type="KEGG" id="glj:GKIL_3636"/>
<dbReference type="InterPro" id="IPR023214">
    <property type="entry name" value="HAD_sf"/>
</dbReference>